<dbReference type="Proteomes" id="UP000034185">
    <property type="component" value="Unassembled WGS sequence"/>
</dbReference>
<dbReference type="EMBL" id="LCRA01000005">
    <property type="protein sequence ID" value="KKW27966.1"/>
    <property type="molecule type" value="Genomic_DNA"/>
</dbReference>
<organism evidence="2 3">
    <name type="scientific">Candidatus Kaiserbacteria bacterium GW2011_GWB1_52_6</name>
    <dbReference type="NCBI Taxonomy" id="1618674"/>
    <lineage>
        <taxon>Bacteria</taxon>
        <taxon>Candidatus Kaiseribacteriota</taxon>
    </lineage>
</organism>
<gene>
    <name evidence="2" type="ORF">UY70_C0005G0030</name>
</gene>
<proteinExistence type="predicted"/>
<protein>
    <recommendedName>
        <fullName evidence="1">Phage-Barnase-EndoU-ColicinE5/D-RelE like nuclease 3 domain-containing protein</fullName>
    </recommendedName>
</protein>
<comment type="caution">
    <text evidence="2">The sequence shown here is derived from an EMBL/GenBank/DDBJ whole genome shotgun (WGS) entry which is preliminary data.</text>
</comment>
<evidence type="ECO:0000259" key="1">
    <source>
        <dbReference type="Pfam" id="PF18812"/>
    </source>
</evidence>
<name>A0A0G1XAF4_9BACT</name>
<feature type="domain" description="Phage-Barnase-EndoU-ColicinE5/D-RelE like nuclease 3" evidence="1">
    <location>
        <begin position="27"/>
        <end position="108"/>
    </location>
</feature>
<evidence type="ECO:0000313" key="2">
    <source>
        <dbReference type="EMBL" id="KKW27966.1"/>
    </source>
</evidence>
<reference evidence="2 3" key="1">
    <citation type="journal article" date="2015" name="Nature">
        <title>rRNA introns, odd ribosomes, and small enigmatic genomes across a large radiation of phyla.</title>
        <authorList>
            <person name="Brown C.T."/>
            <person name="Hug L.A."/>
            <person name="Thomas B.C."/>
            <person name="Sharon I."/>
            <person name="Castelle C.J."/>
            <person name="Singh A."/>
            <person name="Wilkins M.J."/>
            <person name="Williams K.H."/>
            <person name="Banfield J.F."/>
        </authorList>
    </citation>
    <scope>NUCLEOTIDE SEQUENCE [LARGE SCALE GENOMIC DNA]</scope>
</reference>
<sequence length="133" mass="15283">MLARDVLCKIKPSIRNVLSVHRICNEREVFLSTKSLKHIYDRHIFDKQSPADFLTIMSSLTKIIRFPDEVRKDMESKRGDFLFVKTINGQPYFISLEVEQDGTINVVSSSATGEKYLKNFTVLWSWGTANPPS</sequence>
<accession>A0A0G1XAF4</accession>
<dbReference type="Pfam" id="PF18812">
    <property type="entry name" value="PBECR3"/>
    <property type="match status" value="1"/>
</dbReference>
<evidence type="ECO:0000313" key="3">
    <source>
        <dbReference type="Proteomes" id="UP000034185"/>
    </source>
</evidence>
<dbReference type="InterPro" id="IPR041301">
    <property type="entry name" value="PBECR3"/>
</dbReference>
<dbReference type="AlphaFoldDB" id="A0A0G1XAF4"/>